<protein>
    <recommendedName>
        <fullName evidence="3">F-box domain-containing protein</fullName>
    </recommendedName>
</protein>
<dbReference type="Proteomes" id="UP000518752">
    <property type="component" value="Unassembled WGS sequence"/>
</dbReference>
<evidence type="ECO:0000313" key="1">
    <source>
        <dbReference type="EMBL" id="KAF5387314.1"/>
    </source>
</evidence>
<keyword evidence="2" id="KW-1185">Reference proteome</keyword>
<dbReference type="InterPro" id="IPR032675">
    <property type="entry name" value="LRR_dom_sf"/>
</dbReference>
<evidence type="ECO:0000313" key="2">
    <source>
        <dbReference type="Proteomes" id="UP000518752"/>
    </source>
</evidence>
<gene>
    <name evidence="1" type="ORF">D9757_005710</name>
</gene>
<sequence length="508" mass="57203">MHEVLLIDELLEVVLGFCTDSATLSRIARTCQAWKEPALDRVWARLDSFLPLLRLIPGLFTVNGVYLLESPIEPGFRRLRHYASRVRTIASRQNIRIHPSLLSLLLQDSYIAPIFYRLSSVQLSLTNCHAICPLLSLSPELKKVDLDLGFKTKKDKAVNKSALQFISTVGRLSAGFTSLSLRGTASSSVLKAVTSLPHLNFLYLRNGVTFTADTLAAIATFPSLKELKIQISHLHPESLRFPASACFPSLQLLDIRGRTTYVEKLLLHMQSDCLVSLRVEVEHLWQTDDTWDGLFNAIRHKTRTTLQELTIEHIMDADDLFLEDGSIRSPDTLSEATTIDNIIPPTNPSALLLFDHLYSLSNHNSLHRLLLETTPPIIIQDQDLEKMVQWWPNLEHLDLGTLLTEQRWAPKTTPAALFTISRGFSALRSLVMPVNISGLTHDTAIRVLQTFPDASSLHHITLTALTPPNQSMAHLLYRLFPSLRDIHGTRGHEEAWTRVQDGFHLLRA</sequence>
<name>A0A8H5HPQ8_9AGAR</name>
<reference evidence="1 2" key="1">
    <citation type="journal article" date="2020" name="ISME J.">
        <title>Uncovering the hidden diversity of litter-decomposition mechanisms in mushroom-forming fungi.</title>
        <authorList>
            <person name="Floudas D."/>
            <person name="Bentzer J."/>
            <person name="Ahren D."/>
            <person name="Johansson T."/>
            <person name="Persson P."/>
            <person name="Tunlid A."/>
        </authorList>
    </citation>
    <scope>NUCLEOTIDE SEQUENCE [LARGE SCALE GENOMIC DNA]</scope>
    <source>
        <strain evidence="1 2">CBS 406.79</strain>
    </source>
</reference>
<dbReference type="AlphaFoldDB" id="A0A8H5HPQ8"/>
<dbReference type="EMBL" id="JAACJN010000033">
    <property type="protein sequence ID" value="KAF5387314.1"/>
    <property type="molecule type" value="Genomic_DNA"/>
</dbReference>
<dbReference type="OrthoDB" id="2663142at2759"/>
<dbReference type="PANTHER" id="PTHR38926">
    <property type="entry name" value="F-BOX DOMAIN CONTAINING PROTEIN, EXPRESSED"/>
    <property type="match status" value="1"/>
</dbReference>
<accession>A0A8H5HPQ8</accession>
<dbReference type="Gene3D" id="3.80.10.10">
    <property type="entry name" value="Ribonuclease Inhibitor"/>
    <property type="match status" value="2"/>
</dbReference>
<comment type="caution">
    <text evidence="1">The sequence shown here is derived from an EMBL/GenBank/DDBJ whole genome shotgun (WGS) entry which is preliminary data.</text>
</comment>
<evidence type="ECO:0008006" key="3">
    <source>
        <dbReference type="Google" id="ProtNLM"/>
    </source>
</evidence>
<proteinExistence type="predicted"/>
<dbReference type="PANTHER" id="PTHR38926:SF5">
    <property type="entry name" value="F-BOX AND LEUCINE-RICH REPEAT PROTEIN 6"/>
    <property type="match status" value="1"/>
</dbReference>
<organism evidence="1 2">
    <name type="scientific">Collybiopsis confluens</name>
    <dbReference type="NCBI Taxonomy" id="2823264"/>
    <lineage>
        <taxon>Eukaryota</taxon>
        <taxon>Fungi</taxon>
        <taxon>Dikarya</taxon>
        <taxon>Basidiomycota</taxon>
        <taxon>Agaricomycotina</taxon>
        <taxon>Agaricomycetes</taxon>
        <taxon>Agaricomycetidae</taxon>
        <taxon>Agaricales</taxon>
        <taxon>Marasmiineae</taxon>
        <taxon>Omphalotaceae</taxon>
        <taxon>Collybiopsis</taxon>
    </lineage>
</organism>
<dbReference type="SUPFAM" id="SSF52047">
    <property type="entry name" value="RNI-like"/>
    <property type="match status" value="1"/>
</dbReference>